<sequence length="78" mass="8791">MKKLISFLLSCSLLVMAASTSIFAKEKTIPEEIILYETEMKSEQELIKDALTGKKDSGLKVHIKSEVINDNGKRQYKS</sequence>
<name>A0A7T5EL91_9BACL</name>
<reference evidence="2 4" key="1">
    <citation type="submission" date="2020-12" db="EMBL/GenBank/DDBJ databases">
        <title>strain FJAT-54423T represents a novel species of the genus Brevibacillus.</title>
        <authorList>
            <person name="Tang R."/>
        </authorList>
    </citation>
    <scope>NUCLEOTIDE SEQUENCE [LARGE SCALE GENOMIC DNA]</scope>
    <source>
        <strain evidence="2 4">FJAT-54423</strain>
    </source>
</reference>
<dbReference type="AlphaFoldDB" id="A0A7T5EL91"/>
<evidence type="ECO:0000313" key="4">
    <source>
        <dbReference type="Proteomes" id="UP000595847"/>
    </source>
</evidence>
<evidence type="ECO:0000313" key="3">
    <source>
        <dbReference type="EMBL" id="QUO41705.1"/>
    </source>
</evidence>
<evidence type="ECO:0000313" key="5">
    <source>
        <dbReference type="Proteomes" id="UP000677234"/>
    </source>
</evidence>
<dbReference type="EMBL" id="CP073708">
    <property type="protein sequence ID" value="QUO41705.1"/>
    <property type="molecule type" value="Genomic_DNA"/>
</dbReference>
<feature type="chain" id="PRO_5032643418" evidence="1">
    <location>
        <begin position="25"/>
        <end position="78"/>
    </location>
</feature>
<protein>
    <submittedName>
        <fullName evidence="2">Uncharacterized protein</fullName>
    </submittedName>
</protein>
<dbReference type="Proteomes" id="UP000595847">
    <property type="component" value="Chromosome"/>
</dbReference>
<organism evidence="2 4">
    <name type="scientific">Brevibacillus composti</name>
    <dbReference type="NCBI Taxonomy" id="2796470"/>
    <lineage>
        <taxon>Bacteria</taxon>
        <taxon>Bacillati</taxon>
        <taxon>Bacillota</taxon>
        <taxon>Bacilli</taxon>
        <taxon>Bacillales</taxon>
        <taxon>Paenibacillaceae</taxon>
        <taxon>Brevibacillus</taxon>
    </lineage>
</organism>
<keyword evidence="5" id="KW-1185">Reference proteome</keyword>
<feature type="signal peptide" evidence="1">
    <location>
        <begin position="1"/>
        <end position="24"/>
    </location>
</feature>
<accession>A0A7T5EL91</accession>
<dbReference type="RefSeq" id="WP_198828198.1">
    <property type="nucleotide sequence ID" value="NZ_CP066308.1"/>
</dbReference>
<evidence type="ECO:0000256" key="1">
    <source>
        <dbReference type="SAM" id="SignalP"/>
    </source>
</evidence>
<dbReference type="KEGG" id="bcop:JD108_01030"/>
<evidence type="ECO:0000313" key="2">
    <source>
        <dbReference type="EMBL" id="QQE74622.1"/>
    </source>
</evidence>
<proteinExistence type="predicted"/>
<gene>
    <name evidence="2" type="ORF">JD108_01030</name>
    <name evidence="3" type="ORF">KDJ56_01030</name>
</gene>
<reference evidence="3" key="2">
    <citation type="submission" date="2021-04" db="EMBL/GenBank/DDBJ databases">
        <title>Brevibacillus composti FJAT-54423, complete genome.</title>
        <authorList>
            <person name="Tang R."/>
        </authorList>
    </citation>
    <scope>NUCLEOTIDE SEQUENCE</scope>
    <source>
        <strain evidence="3">FJAT-54424</strain>
    </source>
</reference>
<dbReference type="EMBL" id="CP066308">
    <property type="protein sequence ID" value="QQE74622.1"/>
    <property type="molecule type" value="Genomic_DNA"/>
</dbReference>
<keyword evidence="1" id="KW-0732">Signal</keyword>
<dbReference type="Proteomes" id="UP000677234">
    <property type="component" value="Chromosome"/>
</dbReference>